<organism evidence="16 17">
    <name type="scientific">Paradesertivirga mongoliensis</name>
    <dbReference type="NCBI Taxonomy" id="2100740"/>
    <lineage>
        <taxon>Bacteria</taxon>
        <taxon>Pseudomonadati</taxon>
        <taxon>Bacteroidota</taxon>
        <taxon>Sphingobacteriia</taxon>
        <taxon>Sphingobacteriales</taxon>
        <taxon>Sphingobacteriaceae</taxon>
        <taxon>Paradesertivirga</taxon>
    </lineage>
</organism>
<feature type="domain" description="PAC" evidence="15">
    <location>
        <begin position="87"/>
        <end position="139"/>
    </location>
</feature>
<comment type="caution">
    <text evidence="16">The sequence shown here is derived from an EMBL/GenBank/DDBJ whole genome shotgun (WGS) entry which is preliminary data.</text>
</comment>
<dbReference type="PANTHER" id="PTHR42878">
    <property type="entry name" value="TWO-COMPONENT HISTIDINE KINASE"/>
    <property type="match status" value="1"/>
</dbReference>
<dbReference type="RefSeq" id="WP_255903776.1">
    <property type="nucleotide sequence ID" value="NZ_JAFMZO010000003.1"/>
</dbReference>
<evidence type="ECO:0000256" key="7">
    <source>
        <dbReference type="ARBA" id="ARBA00022741"/>
    </source>
</evidence>
<dbReference type="Gene3D" id="1.10.287.130">
    <property type="match status" value="1"/>
</dbReference>
<evidence type="ECO:0000256" key="8">
    <source>
        <dbReference type="ARBA" id="ARBA00022777"/>
    </source>
</evidence>
<evidence type="ECO:0000256" key="1">
    <source>
        <dbReference type="ARBA" id="ARBA00000085"/>
    </source>
</evidence>
<evidence type="ECO:0000259" key="15">
    <source>
        <dbReference type="PROSITE" id="PS50113"/>
    </source>
</evidence>
<evidence type="ECO:0000256" key="12">
    <source>
        <dbReference type="ARBA" id="ARBA00023136"/>
    </source>
</evidence>
<keyword evidence="9 16" id="KW-0067">ATP-binding</keyword>
<dbReference type="InterPro" id="IPR005467">
    <property type="entry name" value="His_kinase_dom"/>
</dbReference>
<dbReference type="Proteomes" id="UP001597387">
    <property type="component" value="Unassembled WGS sequence"/>
</dbReference>
<dbReference type="Pfam" id="PF13426">
    <property type="entry name" value="PAS_9"/>
    <property type="match status" value="1"/>
</dbReference>
<keyword evidence="4" id="KW-0597">Phosphoprotein</keyword>
<keyword evidence="12" id="KW-0472">Membrane</keyword>
<dbReference type="InterPro" id="IPR035965">
    <property type="entry name" value="PAS-like_dom_sf"/>
</dbReference>
<feature type="domain" description="PAC" evidence="15">
    <location>
        <begin position="220"/>
        <end position="272"/>
    </location>
</feature>
<evidence type="ECO:0000256" key="5">
    <source>
        <dbReference type="ARBA" id="ARBA00022679"/>
    </source>
</evidence>
<reference evidence="17" key="1">
    <citation type="journal article" date="2019" name="Int. J. Syst. Evol. Microbiol.">
        <title>The Global Catalogue of Microorganisms (GCM) 10K type strain sequencing project: providing services to taxonomists for standard genome sequencing and annotation.</title>
        <authorList>
            <consortium name="The Broad Institute Genomics Platform"/>
            <consortium name="The Broad Institute Genome Sequencing Center for Infectious Disease"/>
            <person name="Wu L."/>
            <person name="Ma J."/>
        </authorList>
    </citation>
    <scope>NUCLEOTIDE SEQUENCE [LARGE SCALE GENOMIC DNA]</scope>
    <source>
        <strain evidence="17">KCTC 42217</strain>
    </source>
</reference>
<keyword evidence="17" id="KW-1185">Reference proteome</keyword>
<evidence type="ECO:0000256" key="10">
    <source>
        <dbReference type="ARBA" id="ARBA00022989"/>
    </source>
</evidence>
<dbReference type="EMBL" id="JBHUHZ010000001">
    <property type="protein sequence ID" value="MFD2162357.1"/>
    <property type="molecule type" value="Genomic_DNA"/>
</dbReference>
<dbReference type="InterPro" id="IPR036890">
    <property type="entry name" value="HATPase_C_sf"/>
</dbReference>
<keyword evidence="7" id="KW-0547">Nucleotide-binding</keyword>
<evidence type="ECO:0000256" key="2">
    <source>
        <dbReference type="ARBA" id="ARBA00004141"/>
    </source>
</evidence>
<evidence type="ECO:0000256" key="4">
    <source>
        <dbReference type="ARBA" id="ARBA00022553"/>
    </source>
</evidence>
<dbReference type="PRINTS" id="PR00344">
    <property type="entry name" value="BCTRLSENSOR"/>
</dbReference>
<proteinExistence type="predicted"/>
<gene>
    <name evidence="16" type="ORF">ACFSJU_08125</name>
</gene>
<dbReference type="InterPro" id="IPR050351">
    <property type="entry name" value="BphY/WalK/GraS-like"/>
</dbReference>
<comment type="subcellular location">
    <subcellularLocation>
        <location evidence="2">Membrane</location>
        <topology evidence="2">Multi-pass membrane protein</topology>
    </subcellularLocation>
</comment>
<evidence type="ECO:0000256" key="11">
    <source>
        <dbReference type="ARBA" id="ARBA00023012"/>
    </source>
</evidence>
<dbReference type="Pfam" id="PF02518">
    <property type="entry name" value="HATPase_c"/>
    <property type="match status" value="1"/>
</dbReference>
<evidence type="ECO:0000259" key="13">
    <source>
        <dbReference type="PROSITE" id="PS50109"/>
    </source>
</evidence>
<dbReference type="PROSITE" id="PS50109">
    <property type="entry name" value="HIS_KIN"/>
    <property type="match status" value="1"/>
</dbReference>
<dbReference type="Gene3D" id="3.30.565.10">
    <property type="entry name" value="Histidine kinase-like ATPase, C-terminal domain"/>
    <property type="match status" value="1"/>
</dbReference>
<name>A0ABW4ZL44_9SPHI</name>
<dbReference type="NCBIfam" id="TIGR00229">
    <property type="entry name" value="sensory_box"/>
    <property type="match status" value="2"/>
</dbReference>
<evidence type="ECO:0000256" key="6">
    <source>
        <dbReference type="ARBA" id="ARBA00022692"/>
    </source>
</evidence>
<evidence type="ECO:0000256" key="9">
    <source>
        <dbReference type="ARBA" id="ARBA00022840"/>
    </source>
</evidence>
<dbReference type="EC" id="2.7.13.3" evidence="3"/>
<evidence type="ECO:0000256" key="3">
    <source>
        <dbReference type="ARBA" id="ARBA00012438"/>
    </source>
</evidence>
<accession>A0ABW4ZL44</accession>
<dbReference type="InterPro" id="IPR036097">
    <property type="entry name" value="HisK_dim/P_sf"/>
</dbReference>
<protein>
    <recommendedName>
        <fullName evidence="3">histidine kinase</fullName>
        <ecNumber evidence="3">2.7.13.3</ecNumber>
    </recommendedName>
</protein>
<dbReference type="InterPro" id="IPR000700">
    <property type="entry name" value="PAS-assoc_C"/>
</dbReference>
<dbReference type="InterPro" id="IPR001610">
    <property type="entry name" value="PAC"/>
</dbReference>
<feature type="domain" description="Histidine kinase" evidence="13">
    <location>
        <begin position="276"/>
        <end position="494"/>
    </location>
</feature>
<evidence type="ECO:0000259" key="14">
    <source>
        <dbReference type="PROSITE" id="PS50112"/>
    </source>
</evidence>
<dbReference type="CDD" id="cd00130">
    <property type="entry name" value="PAS"/>
    <property type="match status" value="2"/>
</dbReference>
<dbReference type="SMART" id="SM00387">
    <property type="entry name" value="HATPase_c"/>
    <property type="match status" value="1"/>
</dbReference>
<dbReference type="SUPFAM" id="SSF47384">
    <property type="entry name" value="Homodimeric domain of signal transducing histidine kinase"/>
    <property type="match status" value="1"/>
</dbReference>
<dbReference type="CDD" id="cd00082">
    <property type="entry name" value="HisKA"/>
    <property type="match status" value="1"/>
</dbReference>
<dbReference type="InterPro" id="IPR004358">
    <property type="entry name" value="Sig_transdc_His_kin-like_C"/>
</dbReference>
<comment type="catalytic activity">
    <reaction evidence="1">
        <text>ATP + protein L-histidine = ADP + protein N-phospho-L-histidine.</text>
        <dbReference type="EC" id="2.7.13.3"/>
    </reaction>
</comment>
<evidence type="ECO:0000313" key="17">
    <source>
        <dbReference type="Proteomes" id="UP001597387"/>
    </source>
</evidence>
<dbReference type="SUPFAM" id="SSF55874">
    <property type="entry name" value="ATPase domain of HSP90 chaperone/DNA topoisomerase II/histidine kinase"/>
    <property type="match status" value="1"/>
</dbReference>
<dbReference type="InterPro" id="IPR003661">
    <property type="entry name" value="HisK_dim/P_dom"/>
</dbReference>
<dbReference type="InterPro" id="IPR013655">
    <property type="entry name" value="PAS_fold_3"/>
</dbReference>
<keyword evidence="6" id="KW-0812">Transmembrane</keyword>
<dbReference type="Gene3D" id="3.30.450.20">
    <property type="entry name" value="PAS domain"/>
    <property type="match status" value="2"/>
</dbReference>
<feature type="domain" description="PAS" evidence="14">
    <location>
        <begin position="6"/>
        <end position="64"/>
    </location>
</feature>
<keyword evidence="11" id="KW-0902">Two-component regulatory system</keyword>
<dbReference type="SMART" id="SM00086">
    <property type="entry name" value="PAC"/>
    <property type="match status" value="2"/>
</dbReference>
<dbReference type="PROSITE" id="PS50113">
    <property type="entry name" value="PAC"/>
    <property type="match status" value="2"/>
</dbReference>
<dbReference type="SMART" id="SM00091">
    <property type="entry name" value="PAS"/>
    <property type="match status" value="2"/>
</dbReference>
<dbReference type="PANTHER" id="PTHR42878:SF7">
    <property type="entry name" value="SENSOR HISTIDINE KINASE GLRK"/>
    <property type="match status" value="1"/>
</dbReference>
<keyword evidence="5" id="KW-0808">Transferase</keyword>
<dbReference type="GO" id="GO:0005524">
    <property type="term" value="F:ATP binding"/>
    <property type="evidence" value="ECO:0007669"/>
    <property type="project" value="UniProtKB-KW"/>
</dbReference>
<evidence type="ECO:0000313" key="16">
    <source>
        <dbReference type="EMBL" id="MFD2162357.1"/>
    </source>
</evidence>
<dbReference type="SUPFAM" id="SSF55785">
    <property type="entry name" value="PYP-like sensor domain (PAS domain)"/>
    <property type="match status" value="2"/>
</dbReference>
<dbReference type="PROSITE" id="PS50112">
    <property type="entry name" value="PAS"/>
    <property type="match status" value="1"/>
</dbReference>
<dbReference type="SMART" id="SM00388">
    <property type="entry name" value="HisKA"/>
    <property type="match status" value="1"/>
</dbReference>
<sequence length="498" mass="56954">MKGQVNKELLESLIDVEELYQDAPCGYVSFLPDGTIIKINRTLLHWLGYSEEEVVHEKNFIDFITKGGVIYYEMFYLSLLKMQGQVSEINFEIVRKDGSSFPALVNSRVLKGRSGEQKAINATIFDITDRKKYERELLLATRLAEAEKKRFEFLADLIPEIIWTATAEGDFDYVNQRFCDYFNASNTDLEGEFLISKVHQDDRVKCLRTWVLCIKRGCDFQVQVRLQSLSGDFQWHMLRAVPYKDSEGVITKWFGSCTDIDEHVIALQRKDEFINIASHELKTPITSLKAYNQLLKRIDDKDKARDFLDRSAATLSNLHFLVSSLLDVAQINSGQLTVNLGSISLTKVLRHSIDLIKLNYSSHSIVEEFDSEEEIFVRADNQRLTQVMINLLSNAIKYSPQAEKIILRLTRNEPSALVKIEVVDFGLGIPDEKLDSVFEKYYRVSDTKNNNRVAGLGLGLYIIQSIVKLHGSRINVKSEVNKGSTFYFTLPVTERGLN</sequence>
<keyword evidence="10" id="KW-1133">Transmembrane helix</keyword>
<dbReference type="Pfam" id="PF00512">
    <property type="entry name" value="HisKA"/>
    <property type="match status" value="1"/>
</dbReference>
<dbReference type="InterPro" id="IPR003594">
    <property type="entry name" value="HATPase_dom"/>
</dbReference>
<keyword evidence="8" id="KW-0418">Kinase</keyword>
<dbReference type="Pfam" id="PF08447">
    <property type="entry name" value="PAS_3"/>
    <property type="match status" value="1"/>
</dbReference>
<dbReference type="InterPro" id="IPR000014">
    <property type="entry name" value="PAS"/>
</dbReference>